<reference evidence="2 3" key="1">
    <citation type="journal article" date="2015" name="Genome Announc.">
        <title>Expanding the biotechnology potential of lactobacilli through comparative genomics of 213 strains and associated genera.</title>
        <authorList>
            <person name="Sun Z."/>
            <person name="Harris H.M."/>
            <person name="McCann A."/>
            <person name="Guo C."/>
            <person name="Argimon S."/>
            <person name="Zhang W."/>
            <person name="Yang X."/>
            <person name="Jeffery I.B."/>
            <person name="Cooney J.C."/>
            <person name="Kagawa T.F."/>
            <person name="Liu W."/>
            <person name="Song Y."/>
            <person name="Salvetti E."/>
            <person name="Wrobel A."/>
            <person name="Rasinkangas P."/>
            <person name="Parkhill J."/>
            <person name="Rea M.C."/>
            <person name="O'Sullivan O."/>
            <person name="Ritari J."/>
            <person name="Douillard F.P."/>
            <person name="Paul Ross R."/>
            <person name="Yang R."/>
            <person name="Briner A.E."/>
            <person name="Felis G.E."/>
            <person name="de Vos W.M."/>
            <person name="Barrangou R."/>
            <person name="Klaenhammer T.R."/>
            <person name="Caufield P.W."/>
            <person name="Cui Y."/>
            <person name="Zhang H."/>
            <person name="O'Toole P.W."/>
        </authorList>
    </citation>
    <scope>NUCLEOTIDE SEQUENCE [LARGE SCALE GENOMIC DNA]</scope>
    <source>
        <strain evidence="2 3">DSM 19909</strain>
    </source>
</reference>
<dbReference type="PATRIC" id="fig|1423776.4.peg.418"/>
<feature type="signal peptide" evidence="1">
    <location>
        <begin position="1"/>
        <end position="32"/>
    </location>
</feature>
<evidence type="ECO:0000313" key="2">
    <source>
        <dbReference type="EMBL" id="KRK98678.1"/>
    </source>
</evidence>
<keyword evidence="3" id="KW-1185">Reference proteome</keyword>
<gene>
    <name evidence="2" type="ORF">FD04_GL000413</name>
</gene>
<comment type="caution">
    <text evidence="2">The sequence shown here is derived from an EMBL/GenBank/DDBJ whole genome shotgun (WGS) entry which is preliminary data.</text>
</comment>
<organism evidence="2 3">
    <name type="scientific">Secundilactobacillus odoratitofui DSM 19909 = JCM 15043</name>
    <dbReference type="NCBI Taxonomy" id="1423776"/>
    <lineage>
        <taxon>Bacteria</taxon>
        <taxon>Bacillati</taxon>
        <taxon>Bacillota</taxon>
        <taxon>Bacilli</taxon>
        <taxon>Lactobacillales</taxon>
        <taxon>Lactobacillaceae</taxon>
        <taxon>Secundilactobacillus</taxon>
    </lineage>
</organism>
<name>A0A0R1LSE4_9LACO</name>
<proteinExistence type="predicted"/>
<keyword evidence="1" id="KW-0732">Signal</keyword>
<feature type="chain" id="PRO_5006407545" description="Surface layer protein A domain-containing protein" evidence="1">
    <location>
        <begin position="33"/>
        <end position="293"/>
    </location>
</feature>
<evidence type="ECO:0000313" key="3">
    <source>
        <dbReference type="Proteomes" id="UP000051160"/>
    </source>
</evidence>
<dbReference type="AlphaFoldDB" id="A0A0R1LSE4"/>
<evidence type="ECO:0008006" key="4">
    <source>
        <dbReference type="Google" id="ProtNLM"/>
    </source>
</evidence>
<accession>A0A0R1LSE4</accession>
<dbReference type="Proteomes" id="UP000051160">
    <property type="component" value="Unassembled WGS sequence"/>
</dbReference>
<dbReference type="OrthoDB" id="2275794at2"/>
<dbReference type="RefSeq" id="WP_054699245.1">
    <property type="nucleotide sequence ID" value="NZ_AZEE01000027.1"/>
</dbReference>
<dbReference type="EMBL" id="AZEE01000027">
    <property type="protein sequence ID" value="KRK98678.1"/>
    <property type="molecule type" value="Genomic_DNA"/>
</dbReference>
<sequence length="293" mass="32560">MTTRLTKQLVTVALGATFGLLGLASVNTTAHAASIAAIEKADYVKTTRAMYTGQYTYVNGKKGHKIITPKGTILRTDGVGSERTSSGSIKYSINLSRGDLHYNSEKGIYETGKPISFKASDYKVYKLKMGVRTHLLQSGTGFTNDSTNDYKPMFHVTLDGYVEYYSAARLKHYKIQDPDQSTNLFDLPNGSNTSYAPAFINRIKPTASVKVSTFKIKGNTAYLYYKKPIYGLTEKKVSSRYYRLTIKQTAAKISKTWTQKFASGDADYTTASWARYSVGGHNYYDILSVERGD</sequence>
<evidence type="ECO:0000256" key="1">
    <source>
        <dbReference type="SAM" id="SignalP"/>
    </source>
</evidence>
<protein>
    <recommendedName>
        <fullName evidence="4">Surface layer protein A domain-containing protein</fullName>
    </recommendedName>
</protein>